<gene>
    <name evidence="1" type="ORF">S03H2_48140</name>
</gene>
<proteinExistence type="predicted"/>
<accession>X1GXP8</accession>
<sequence length="245" mass="27730">MKICRELFLIGTALLFLISILFAQAPVKLWTRIREEPESNKFFLKNYPSISQPPITSEGKDIEGDFSSIRDEDTLILDDGNEFLFPGDVYSTQRFTPGVLCTLKSVVLKPAMTGMPCTLFVWPDSSGIPQSSVNLVSPIYFMSSGPTWQRINLPLPIVTDEDFWVGLYHTTKLYSDNTPNCHNRVADSPNKIDWWVYNYHKYGELLIRPIVTLTGPRHDVSCIILFSKKGFFLPNPAFDTVGVVV</sequence>
<dbReference type="EMBL" id="BARU01030327">
    <property type="protein sequence ID" value="GAH62681.1"/>
    <property type="molecule type" value="Genomic_DNA"/>
</dbReference>
<feature type="non-terminal residue" evidence="1">
    <location>
        <position position="245"/>
    </location>
</feature>
<comment type="caution">
    <text evidence="1">The sequence shown here is derived from an EMBL/GenBank/DDBJ whole genome shotgun (WGS) entry which is preliminary data.</text>
</comment>
<protein>
    <submittedName>
        <fullName evidence="1">Uncharacterized protein</fullName>
    </submittedName>
</protein>
<name>X1GXP8_9ZZZZ</name>
<reference evidence="1" key="1">
    <citation type="journal article" date="2014" name="Front. Microbiol.">
        <title>High frequency of phylogenetically diverse reductive dehalogenase-homologous genes in deep subseafloor sedimentary metagenomes.</title>
        <authorList>
            <person name="Kawai M."/>
            <person name="Futagami T."/>
            <person name="Toyoda A."/>
            <person name="Takaki Y."/>
            <person name="Nishi S."/>
            <person name="Hori S."/>
            <person name="Arai W."/>
            <person name="Tsubouchi T."/>
            <person name="Morono Y."/>
            <person name="Uchiyama I."/>
            <person name="Ito T."/>
            <person name="Fujiyama A."/>
            <person name="Inagaki F."/>
            <person name="Takami H."/>
        </authorList>
    </citation>
    <scope>NUCLEOTIDE SEQUENCE</scope>
    <source>
        <strain evidence="1">Expedition CK06-06</strain>
    </source>
</reference>
<dbReference type="AlphaFoldDB" id="X1GXP8"/>
<organism evidence="1">
    <name type="scientific">marine sediment metagenome</name>
    <dbReference type="NCBI Taxonomy" id="412755"/>
    <lineage>
        <taxon>unclassified sequences</taxon>
        <taxon>metagenomes</taxon>
        <taxon>ecological metagenomes</taxon>
    </lineage>
</organism>
<evidence type="ECO:0000313" key="1">
    <source>
        <dbReference type="EMBL" id="GAH62681.1"/>
    </source>
</evidence>